<dbReference type="STRING" id="542762.A0A4S4E8Z5"/>
<dbReference type="GO" id="GO:0030170">
    <property type="term" value="F:pyridoxal phosphate binding"/>
    <property type="evidence" value="ECO:0007669"/>
    <property type="project" value="InterPro"/>
</dbReference>
<keyword evidence="3" id="KW-0663">Pyridoxal phosphate</keyword>
<gene>
    <name evidence="4" type="ORF">TEA_028345</name>
</gene>
<dbReference type="Proteomes" id="UP000306102">
    <property type="component" value="Unassembled WGS sequence"/>
</dbReference>
<dbReference type="GO" id="GO:0009507">
    <property type="term" value="C:chloroplast"/>
    <property type="evidence" value="ECO:0007669"/>
    <property type="project" value="TreeGrafter"/>
</dbReference>
<dbReference type="GO" id="GO:0008483">
    <property type="term" value="F:transaminase activity"/>
    <property type="evidence" value="ECO:0007669"/>
    <property type="project" value="InterPro"/>
</dbReference>
<dbReference type="Gene3D" id="3.90.1150.10">
    <property type="entry name" value="Aspartate Aminotransferase, domain 1"/>
    <property type="match status" value="2"/>
</dbReference>
<evidence type="ECO:0000313" key="4">
    <source>
        <dbReference type="EMBL" id="THG12582.1"/>
    </source>
</evidence>
<evidence type="ECO:0000313" key="5">
    <source>
        <dbReference type="Proteomes" id="UP000306102"/>
    </source>
</evidence>
<comment type="catalytic activity">
    <reaction evidence="1">
        <text>(S)-4-amino-5-oxopentanoate = 5-aminolevulinate</text>
        <dbReference type="Rhea" id="RHEA:14265"/>
        <dbReference type="ChEBI" id="CHEBI:57501"/>
        <dbReference type="ChEBI" id="CHEBI:356416"/>
        <dbReference type="EC" id="5.4.3.8"/>
    </reaction>
</comment>
<reference evidence="4 5" key="1">
    <citation type="journal article" date="2018" name="Proc. Natl. Acad. Sci. U.S.A.">
        <title>Draft genome sequence of Camellia sinensis var. sinensis provides insights into the evolution of the tea genome and tea quality.</title>
        <authorList>
            <person name="Wei C."/>
            <person name="Yang H."/>
            <person name="Wang S."/>
            <person name="Zhao J."/>
            <person name="Liu C."/>
            <person name="Gao L."/>
            <person name="Xia E."/>
            <person name="Lu Y."/>
            <person name="Tai Y."/>
            <person name="She G."/>
            <person name="Sun J."/>
            <person name="Cao H."/>
            <person name="Tong W."/>
            <person name="Gao Q."/>
            <person name="Li Y."/>
            <person name="Deng W."/>
            <person name="Jiang X."/>
            <person name="Wang W."/>
            <person name="Chen Q."/>
            <person name="Zhang S."/>
            <person name="Li H."/>
            <person name="Wu J."/>
            <person name="Wang P."/>
            <person name="Li P."/>
            <person name="Shi C."/>
            <person name="Zheng F."/>
            <person name="Jian J."/>
            <person name="Huang B."/>
            <person name="Shan D."/>
            <person name="Shi M."/>
            <person name="Fang C."/>
            <person name="Yue Y."/>
            <person name="Li F."/>
            <person name="Li D."/>
            <person name="Wei S."/>
            <person name="Han B."/>
            <person name="Jiang C."/>
            <person name="Yin Y."/>
            <person name="Xia T."/>
            <person name="Zhang Z."/>
            <person name="Bennetzen J.L."/>
            <person name="Zhao S."/>
            <person name="Wan X."/>
        </authorList>
    </citation>
    <scope>NUCLEOTIDE SEQUENCE [LARGE SCALE GENOMIC DNA]</scope>
    <source>
        <strain evidence="5">cv. Shuchazao</strain>
        <tissue evidence="4">Leaf</tissue>
    </source>
</reference>
<dbReference type="PANTHER" id="PTHR43713:SF3">
    <property type="entry name" value="GLUTAMATE-1-SEMIALDEHYDE 2,1-AMINOMUTASE 1, CHLOROPLASTIC-RELATED"/>
    <property type="match status" value="1"/>
</dbReference>
<organism evidence="4 5">
    <name type="scientific">Camellia sinensis var. sinensis</name>
    <name type="common">China tea</name>
    <dbReference type="NCBI Taxonomy" id="542762"/>
    <lineage>
        <taxon>Eukaryota</taxon>
        <taxon>Viridiplantae</taxon>
        <taxon>Streptophyta</taxon>
        <taxon>Embryophyta</taxon>
        <taxon>Tracheophyta</taxon>
        <taxon>Spermatophyta</taxon>
        <taxon>Magnoliopsida</taxon>
        <taxon>eudicotyledons</taxon>
        <taxon>Gunneridae</taxon>
        <taxon>Pentapetalae</taxon>
        <taxon>asterids</taxon>
        <taxon>Ericales</taxon>
        <taxon>Theaceae</taxon>
        <taxon>Camellia</taxon>
    </lineage>
</organism>
<dbReference type="GO" id="GO:0042286">
    <property type="term" value="F:glutamate-1-semialdehyde 2,1-aminomutase activity"/>
    <property type="evidence" value="ECO:0007669"/>
    <property type="project" value="UniProtKB-EC"/>
</dbReference>
<comment type="cofactor">
    <cofactor evidence="2">
        <name>pyridoxal 5'-phosphate</name>
        <dbReference type="ChEBI" id="CHEBI:597326"/>
    </cofactor>
</comment>
<dbReference type="InterPro" id="IPR005814">
    <property type="entry name" value="Aminotrans_3"/>
</dbReference>
<evidence type="ECO:0000256" key="2">
    <source>
        <dbReference type="ARBA" id="ARBA00001933"/>
    </source>
</evidence>
<dbReference type="Gene3D" id="3.40.640.10">
    <property type="entry name" value="Type I PLP-dependent aspartate aminotransferase-like (Major domain)"/>
    <property type="match status" value="1"/>
</dbReference>
<comment type="caution">
    <text evidence="4">The sequence shown here is derived from an EMBL/GenBank/DDBJ whole genome shotgun (WGS) entry which is preliminary data.</text>
</comment>
<evidence type="ECO:0000256" key="3">
    <source>
        <dbReference type="ARBA" id="ARBA00022898"/>
    </source>
</evidence>
<dbReference type="AlphaFoldDB" id="A0A4S4E8Z5"/>
<dbReference type="SUPFAM" id="SSF53383">
    <property type="entry name" value="PLP-dependent transferases"/>
    <property type="match status" value="1"/>
</dbReference>
<dbReference type="PANTHER" id="PTHR43713">
    <property type="entry name" value="GLUTAMATE-1-SEMIALDEHYDE 2,1-AMINOMUTASE"/>
    <property type="match status" value="1"/>
</dbReference>
<evidence type="ECO:0000256" key="1">
    <source>
        <dbReference type="ARBA" id="ARBA00001579"/>
    </source>
</evidence>
<dbReference type="InterPro" id="IPR015424">
    <property type="entry name" value="PyrdxlP-dep_Trfase"/>
</dbReference>
<protein>
    <recommendedName>
        <fullName evidence="6">Glutamate-1-semialdehyde 2,1-aminomutase</fullName>
    </recommendedName>
</protein>
<keyword evidence="5" id="KW-1185">Reference proteome</keyword>
<dbReference type="Pfam" id="PF00202">
    <property type="entry name" value="Aminotran_3"/>
    <property type="match status" value="1"/>
</dbReference>
<accession>A0A4S4E8Z5</accession>
<name>A0A4S4E8Z5_CAMSN</name>
<sequence>MAMSISIMLVHGGQPSLVMQMMRFRLSYGRAQKHFGITPDLTTLGKIISGGLPVGAYGERKEIMEMVAPTRPMYQVDTLSGNPLTMTVGIHTLERLKELGSYEYLNTITSELIQGIDAKKSDTAKFAKFYRGMLEEDVYFVPSQFEAGFTSLAHTLEDVK</sequence>
<proteinExistence type="predicted"/>
<dbReference type="InterPro" id="IPR015422">
    <property type="entry name" value="PyrdxlP-dep_Trfase_small"/>
</dbReference>
<dbReference type="EMBL" id="SDRB02006464">
    <property type="protein sequence ID" value="THG12582.1"/>
    <property type="molecule type" value="Genomic_DNA"/>
</dbReference>
<dbReference type="InterPro" id="IPR015421">
    <property type="entry name" value="PyrdxlP-dep_Trfase_major"/>
</dbReference>
<evidence type="ECO:0008006" key="6">
    <source>
        <dbReference type="Google" id="ProtNLM"/>
    </source>
</evidence>